<evidence type="ECO:0000256" key="1">
    <source>
        <dbReference type="SAM" id="Phobius"/>
    </source>
</evidence>
<dbReference type="AlphaFoldDB" id="A0A8J3I0J2"/>
<feature type="transmembrane region" description="Helical" evidence="1">
    <location>
        <begin position="33"/>
        <end position="51"/>
    </location>
</feature>
<evidence type="ECO:0000313" key="3">
    <source>
        <dbReference type="Proteomes" id="UP000612362"/>
    </source>
</evidence>
<reference evidence="2" key="1">
    <citation type="submission" date="2020-10" db="EMBL/GenBank/DDBJ databases">
        <title>Taxonomic study of unclassified bacteria belonging to the class Ktedonobacteria.</title>
        <authorList>
            <person name="Yabe S."/>
            <person name="Wang C.M."/>
            <person name="Zheng Y."/>
            <person name="Sakai Y."/>
            <person name="Cavaletti L."/>
            <person name="Monciardini P."/>
            <person name="Donadio S."/>
        </authorList>
    </citation>
    <scope>NUCLEOTIDE SEQUENCE</scope>
    <source>
        <strain evidence="2">SOSP1-1</strain>
    </source>
</reference>
<feature type="transmembrane region" description="Helical" evidence="1">
    <location>
        <begin position="63"/>
        <end position="85"/>
    </location>
</feature>
<proteinExistence type="predicted"/>
<sequence length="256" mass="30135">MKPVSLDSQWYDYQSMVETYQLGELRREFAPNVRVYMILLALLPIVMLFVFSHSYDPENKSFFALWLPIYALIVLSCLTGLMILYRGRKRRIFVYEHGLLAVRTNNIEVIRWDEIVIVWHRFTRNKNSVTHDYTPQRRDGRQFKLGYFFSTNQALGGIIEQETTHLLLPEALASYQQGQSLFYGPFTLDQSGLSYKGKSLLWSEVANFQVARGHVVIKKYNKLFAWADVVYGEVPNLRVFERLCKMILHRPDERYT</sequence>
<protein>
    <submittedName>
        <fullName evidence="2">Uncharacterized protein</fullName>
    </submittedName>
</protein>
<dbReference type="EMBL" id="BNJF01000003">
    <property type="protein sequence ID" value="GHO47732.1"/>
    <property type="molecule type" value="Genomic_DNA"/>
</dbReference>
<comment type="caution">
    <text evidence="2">The sequence shown here is derived from an EMBL/GenBank/DDBJ whole genome shotgun (WGS) entry which is preliminary data.</text>
</comment>
<keyword evidence="3" id="KW-1185">Reference proteome</keyword>
<keyword evidence="1" id="KW-0812">Transmembrane</keyword>
<evidence type="ECO:0000313" key="2">
    <source>
        <dbReference type="EMBL" id="GHO47732.1"/>
    </source>
</evidence>
<accession>A0A8J3I0J2</accession>
<keyword evidence="1" id="KW-0472">Membrane</keyword>
<dbReference type="Proteomes" id="UP000612362">
    <property type="component" value="Unassembled WGS sequence"/>
</dbReference>
<keyword evidence="1" id="KW-1133">Transmembrane helix</keyword>
<organism evidence="2 3">
    <name type="scientific">Ktedonospora formicarum</name>
    <dbReference type="NCBI Taxonomy" id="2778364"/>
    <lineage>
        <taxon>Bacteria</taxon>
        <taxon>Bacillati</taxon>
        <taxon>Chloroflexota</taxon>
        <taxon>Ktedonobacteria</taxon>
        <taxon>Ktedonobacterales</taxon>
        <taxon>Ktedonobacteraceae</taxon>
        <taxon>Ktedonospora</taxon>
    </lineage>
</organism>
<dbReference type="InterPro" id="IPR046492">
    <property type="entry name" value="DUF6585"/>
</dbReference>
<dbReference type="Pfam" id="PF20226">
    <property type="entry name" value="DUF6585"/>
    <property type="match status" value="1"/>
</dbReference>
<name>A0A8J3I0J2_9CHLR</name>
<gene>
    <name evidence="2" type="ORF">KSX_58950</name>
</gene>
<dbReference type="RefSeq" id="WP_220196973.1">
    <property type="nucleotide sequence ID" value="NZ_BNJF01000003.1"/>
</dbReference>